<dbReference type="GO" id="GO:0120010">
    <property type="term" value="P:intermembrane phospholipid transfer"/>
    <property type="evidence" value="ECO:0007669"/>
    <property type="project" value="TreeGrafter"/>
</dbReference>
<dbReference type="Proteomes" id="UP000031433">
    <property type="component" value="Unassembled WGS sequence"/>
</dbReference>
<protein>
    <submittedName>
        <fullName evidence="4">Membrane protein</fullName>
    </submittedName>
</protein>
<evidence type="ECO:0000256" key="1">
    <source>
        <dbReference type="ARBA" id="ARBA00010634"/>
    </source>
</evidence>
<evidence type="ECO:0000256" key="2">
    <source>
        <dbReference type="ARBA" id="ARBA00022729"/>
    </source>
</evidence>
<comment type="similarity">
    <text evidence="1">Belongs to the MlaA family.</text>
</comment>
<accession>A0A0C1TKY9</accession>
<reference evidence="4 5" key="1">
    <citation type="submission" date="2015-01" db="EMBL/GenBank/DDBJ databases">
        <title>Genome sequence of the anaerobic bacterium Geobacter soli GSS01, a dissimilatory Fe(III) reducer from soil.</title>
        <authorList>
            <person name="Yang G."/>
            <person name="Zhou S."/>
        </authorList>
    </citation>
    <scope>NUCLEOTIDE SEQUENCE [LARGE SCALE GENOMIC DNA]</scope>
    <source>
        <strain evidence="4 5">GSS01</strain>
    </source>
</reference>
<dbReference type="EMBL" id="JXBL01000001">
    <property type="protein sequence ID" value="KIE41469.1"/>
    <property type="molecule type" value="Genomic_DNA"/>
</dbReference>
<sequence>MGTVLTRIRLLPLVLAALLPAAGCSSLPQAVPADALPLRTYEDVVKEGMPPMFEVDDSLEGFNRGVYRFNYYFDEYLFRPVVRTYETIMPDYAEDRVSSAIDNIGEVGNLANNLMQLKFKAAGITVSRFVINSTVGVAGLWDPAGAWGLRRQPEDFGQTLGRYGVGHGSYLVLPVLGPSNVRDTTGLAVDSAAFNLVGPAAWVDNAAITTAYTGTSAVDRRHRIPFRYRQTGSPFEYELLRMLYTMKREDDVAN</sequence>
<feature type="signal peptide" evidence="3">
    <location>
        <begin position="1"/>
        <end position="30"/>
    </location>
</feature>
<dbReference type="PANTHER" id="PTHR30035:SF3">
    <property type="entry name" value="INTERMEMBRANE PHOSPHOLIPID TRANSPORT SYSTEM LIPOPROTEIN MLAA"/>
    <property type="match status" value="1"/>
</dbReference>
<keyword evidence="2 3" id="KW-0732">Signal</keyword>
<comment type="caution">
    <text evidence="4">The sequence shown here is derived from an EMBL/GenBank/DDBJ whole genome shotgun (WGS) entry which is preliminary data.</text>
</comment>
<evidence type="ECO:0000313" key="4">
    <source>
        <dbReference type="EMBL" id="KIE41469.1"/>
    </source>
</evidence>
<dbReference type="AlphaFoldDB" id="A0A0C1TKY9"/>
<feature type="chain" id="PRO_5002139335" evidence="3">
    <location>
        <begin position="31"/>
        <end position="254"/>
    </location>
</feature>
<dbReference type="InterPro" id="IPR007428">
    <property type="entry name" value="MlaA"/>
</dbReference>
<dbReference type="GO" id="GO:0016020">
    <property type="term" value="C:membrane"/>
    <property type="evidence" value="ECO:0007669"/>
    <property type="project" value="InterPro"/>
</dbReference>
<organism evidence="4 5">
    <name type="scientific">Geobacter soli</name>
    <dbReference type="NCBI Taxonomy" id="1510391"/>
    <lineage>
        <taxon>Bacteria</taxon>
        <taxon>Pseudomonadati</taxon>
        <taxon>Thermodesulfobacteriota</taxon>
        <taxon>Desulfuromonadia</taxon>
        <taxon>Geobacterales</taxon>
        <taxon>Geobacteraceae</taxon>
        <taxon>Geobacter</taxon>
    </lineage>
</organism>
<dbReference type="RefSeq" id="WP_039643250.1">
    <property type="nucleotide sequence ID" value="NZ_JXBL01000001.1"/>
</dbReference>
<evidence type="ECO:0000313" key="5">
    <source>
        <dbReference type="Proteomes" id="UP000031433"/>
    </source>
</evidence>
<gene>
    <name evidence="4" type="ORF">SE37_01890</name>
</gene>
<keyword evidence="5" id="KW-1185">Reference proteome</keyword>
<proteinExistence type="inferred from homology"/>
<evidence type="ECO:0000256" key="3">
    <source>
        <dbReference type="SAM" id="SignalP"/>
    </source>
</evidence>
<name>A0A0C1TKY9_9BACT</name>
<dbReference type="PANTHER" id="PTHR30035">
    <property type="entry name" value="LIPOPROTEIN VACJ-RELATED"/>
    <property type="match status" value="1"/>
</dbReference>
<dbReference type="Pfam" id="PF04333">
    <property type="entry name" value="MlaA"/>
    <property type="match status" value="1"/>
</dbReference>
<dbReference type="PRINTS" id="PR01805">
    <property type="entry name" value="VACJLIPOPROT"/>
</dbReference>